<dbReference type="EMBL" id="JAKIKS010000240">
    <property type="protein sequence ID" value="MCL1127888.1"/>
    <property type="molecule type" value="Genomic_DNA"/>
</dbReference>
<sequence>MDVISLAVIGLLIVLSPGADLVLMMKNSLNAGRRAGLWTALGISLAIGVHIGYSLLGLSYLLTENLKLFNIIKYLGAAYLIYMGIKNIVTAKTSLAAPQNSKDNLHYFQYLYQGFLCNLLNPKTMLFFISLFSQLVSSSNNSWFFPLSYGAYIAVLHLLWFSSLAILLTYLPFKTRLSLLKTCLNRLCGGALIILGSLLAIRG</sequence>
<feature type="transmembrane region" description="Helical" evidence="6">
    <location>
        <begin position="37"/>
        <end position="62"/>
    </location>
</feature>
<keyword evidence="8" id="KW-1185">Reference proteome</keyword>
<feature type="transmembrane region" description="Helical" evidence="6">
    <location>
        <begin position="110"/>
        <end position="129"/>
    </location>
</feature>
<comment type="subcellular location">
    <subcellularLocation>
        <location evidence="1">Cell membrane</location>
        <topology evidence="1">Multi-pass membrane protein</topology>
    </subcellularLocation>
</comment>
<dbReference type="Pfam" id="PF01810">
    <property type="entry name" value="LysE"/>
    <property type="match status" value="1"/>
</dbReference>
<reference evidence="7 8" key="1">
    <citation type="submission" date="2022-01" db="EMBL/GenBank/DDBJ databases">
        <title>Whole genome-based taxonomy of the Shewanellaceae.</title>
        <authorList>
            <person name="Martin-Rodriguez A.J."/>
        </authorList>
    </citation>
    <scope>NUCLEOTIDE SEQUENCE [LARGE SCALE GENOMIC DNA]</scope>
    <source>
        <strain evidence="7 8">DSM 17177</strain>
    </source>
</reference>
<proteinExistence type="predicted"/>
<keyword evidence="5 6" id="KW-0472">Membrane</keyword>
<dbReference type="Proteomes" id="UP001203423">
    <property type="component" value="Unassembled WGS sequence"/>
</dbReference>
<evidence type="ECO:0000256" key="1">
    <source>
        <dbReference type="ARBA" id="ARBA00004651"/>
    </source>
</evidence>
<dbReference type="InterPro" id="IPR001123">
    <property type="entry name" value="LeuE-type"/>
</dbReference>
<organism evidence="7 8">
    <name type="scientific">Shewanella surugensis</name>
    <dbReference type="NCBI Taxonomy" id="212020"/>
    <lineage>
        <taxon>Bacteria</taxon>
        <taxon>Pseudomonadati</taxon>
        <taxon>Pseudomonadota</taxon>
        <taxon>Gammaproteobacteria</taxon>
        <taxon>Alteromonadales</taxon>
        <taxon>Shewanellaceae</taxon>
        <taxon>Shewanella</taxon>
    </lineage>
</organism>
<dbReference type="PANTHER" id="PTHR30086">
    <property type="entry name" value="ARGININE EXPORTER PROTEIN ARGO"/>
    <property type="match status" value="1"/>
</dbReference>
<evidence type="ECO:0000256" key="5">
    <source>
        <dbReference type="ARBA" id="ARBA00023136"/>
    </source>
</evidence>
<evidence type="ECO:0000313" key="7">
    <source>
        <dbReference type="EMBL" id="MCL1127888.1"/>
    </source>
</evidence>
<feature type="transmembrane region" description="Helical" evidence="6">
    <location>
        <begin position="68"/>
        <end position="89"/>
    </location>
</feature>
<feature type="transmembrane region" description="Helical" evidence="6">
    <location>
        <begin position="183"/>
        <end position="201"/>
    </location>
</feature>
<evidence type="ECO:0000256" key="3">
    <source>
        <dbReference type="ARBA" id="ARBA00022692"/>
    </source>
</evidence>
<gene>
    <name evidence="7" type="ORF">L2764_26395</name>
</gene>
<feature type="transmembrane region" description="Helical" evidence="6">
    <location>
        <begin position="6"/>
        <end position="25"/>
    </location>
</feature>
<evidence type="ECO:0000256" key="2">
    <source>
        <dbReference type="ARBA" id="ARBA00022475"/>
    </source>
</evidence>
<protein>
    <submittedName>
        <fullName evidence="7">LysE family translocator</fullName>
    </submittedName>
</protein>
<evidence type="ECO:0000256" key="6">
    <source>
        <dbReference type="SAM" id="Phobius"/>
    </source>
</evidence>
<keyword evidence="2" id="KW-1003">Cell membrane</keyword>
<keyword evidence="4 6" id="KW-1133">Transmembrane helix</keyword>
<name>A0ABT0LJJ6_9GAMM</name>
<evidence type="ECO:0000313" key="8">
    <source>
        <dbReference type="Proteomes" id="UP001203423"/>
    </source>
</evidence>
<keyword evidence="3 6" id="KW-0812">Transmembrane</keyword>
<dbReference type="PIRSF" id="PIRSF006324">
    <property type="entry name" value="LeuE"/>
    <property type="match status" value="1"/>
</dbReference>
<evidence type="ECO:0000256" key="4">
    <source>
        <dbReference type="ARBA" id="ARBA00022989"/>
    </source>
</evidence>
<comment type="caution">
    <text evidence="7">The sequence shown here is derived from an EMBL/GenBank/DDBJ whole genome shotgun (WGS) entry which is preliminary data.</text>
</comment>
<dbReference type="RefSeq" id="WP_248943316.1">
    <property type="nucleotide sequence ID" value="NZ_JAKIKS010000240.1"/>
</dbReference>
<dbReference type="PANTHER" id="PTHR30086:SF21">
    <property type="entry name" value="TRANSPORT PROTEIN"/>
    <property type="match status" value="1"/>
</dbReference>
<accession>A0ABT0LJJ6</accession>
<feature type="transmembrane region" description="Helical" evidence="6">
    <location>
        <begin position="149"/>
        <end position="171"/>
    </location>
</feature>